<gene>
    <name evidence="1" type="ORF">HRI96_04755</name>
</gene>
<dbReference type="EMBL" id="CP054257">
    <property type="protein sequence ID" value="QTQ11574.1"/>
    <property type="molecule type" value="Genomic_DNA"/>
</dbReference>
<proteinExistence type="predicted"/>
<dbReference type="Proteomes" id="UP000671995">
    <property type="component" value="Chromosome"/>
</dbReference>
<sequence>MKKYSFSKKFFILCFFFLSSGILLKAQMFRVHKTVVTDLSVTGKNPPLKLGINDALAVFFPKDMTYLQGLYIDVKIPSMAAVWQDSMAWSLFDELSPAPSENGIDYSGTSIASGLLPQRLSWSVSIPLIEKNTIKDNPYSAKMGFIPDTKSGFILLRLQQVMKGTPDEFDNLIFEITVKPILINKGKLELEIVNPDGGKEVSAYSLFLDEKPFDLTAGESFLDPGNHTLSLISEFYRNEVRTIHVEQAKTTEMHIRLRSIEPTAILNAPDGTAVFFDGNRIGSGVKEFVISEGEHTVNFVLGNYEVVKKFTAIKGQSYAISLNIEAVVSEEN</sequence>
<reference evidence="1" key="1">
    <citation type="submission" date="2020-05" db="EMBL/GenBank/DDBJ databases">
        <authorList>
            <person name="Zeng H."/>
            <person name="Chan Y.K."/>
            <person name="Watt R.M."/>
        </authorList>
    </citation>
    <scope>NUCLEOTIDE SEQUENCE</scope>
    <source>
        <strain evidence="1">ATCC 700773</strain>
    </source>
</reference>
<evidence type="ECO:0008006" key="3">
    <source>
        <dbReference type="Google" id="ProtNLM"/>
    </source>
</evidence>
<reference evidence="1" key="2">
    <citation type="journal article" date="2021" name="Microbiol. Resour. Announc.">
        <title>Complete Genome Sequences of Three Human Oral Treponema parvum Isolates.</title>
        <authorList>
            <person name="Zeng H."/>
            <person name="Watt R.M."/>
        </authorList>
    </citation>
    <scope>NUCLEOTIDE SEQUENCE</scope>
    <source>
        <strain evidence="1">ATCC 700773</strain>
    </source>
</reference>
<protein>
    <recommendedName>
        <fullName evidence="3">PEGA domain-containing protein</fullName>
    </recommendedName>
</protein>
<accession>A0A975F018</accession>
<organism evidence="1 2">
    <name type="scientific">Treponema parvum</name>
    <dbReference type="NCBI Taxonomy" id="138851"/>
    <lineage>
        <taxon>Bacteria</taxon>
        <taxon>Pseudomonadati</taxon>
        <taxon>Spirochaetota</taxon>
        <taxon>Spirochaetia</taxon>
        <taxon>Spirochaetales</taxon>
        <taxon>Treponemataceae</taxon>
        <taxon>Treponema</taxon>
    </lineage>
</organism>
<name>A0A975F018_9SPIR</name>
<dbReference type="RefSeq" id="WP_210118369.1">
    <property type="nucleotide sequence ID" value="NZ_CP054257.1"/>
</dbReference>
<dbReference type="AlphaFoldDB" id="A0A975F018"/>
<evidence type="ECO:0000313" key="2">
    <source>
        <dbReference type="Proteomes" id="UP000671995"/>
    </source>
</evidence>
<evidence type="ECO:0000313" key="1">
    <source>
        <dbReference type="EMBL" id="QTQ11574.1"/>
    </source>
</evidence>